<evidence type="ECO:0000256" key="4">
    <source>
        <dbReference type="PROSITE-ProRule" id="PRU00146"/>
    </source>
</evidence>
<keyword evidence="7" id="KW-1185">Reference proteome</keyword>
<evidence type="ECO:0000313" key="7">
    <source>
        <dbReference type="Proteomes" id="UP000001449"/>
    </source>
</evidence>
<dbReference type="HOGENOM" id="CLU_214683_0_0_1"/>
<dbReference type="InterPro" id="IPR001965">
    <property type="entry name" value="Znf_PHD"/>
</dbReference>
<keyword evidence="2 4" id="KW-0863">Zinc-finger</keyword>
<dbReference type="STRING" id="35128.B8BZ25"/>
<sequence length="52" mass="5560">SEDSEGCFVCTKGGDLIVCDGCGNSYHIECIKRSMVPPGDWICSICANEIGF</sequence>
<dbReference type="PANTHER" id="PTHR47025:SF2">
    <property type="entry name" value="AUTOIMMUNE REGULATOR"/>
    <property type="match status" value="1"/>
</dbReference>
<dbReference type="InParanoid" id="B8BZ25"/>
<dbReference type="EMBL" id="CM000641">
    <property type="protein sequence ID" value="EED93274.1"/>
    <property type="molecule type" value="Genomic_DNA"/>
</dbReference>
<dbReference type="PROSITE" id="PS50016">
    <property type="entry name" value="ZF_PHD_2"/>
    <property type="match status" value="1"/>
</dbReference>
<proteinExistence type="predicted"/>
<evidence type="ECO:0000256" key="3">
    <source>
        <dbReference type="ARBA" id="ARBA00022833"/>
    </source>
</evidence>
<feature type="non-terminal residue" evidence="6">
    <location>
        <position position="1"/>
    </location>
</feature>
<evidence type="ECO:0000256" key="2">
    <source>
        <dbReference type="ARBA" id="ARBA00022771"/>
    </source>
</evidence>
<dbReference type="PROSITE" id="PS01359">
    <property type="entry name" value="ZF_PHD_1"/>
    <property type="match status" value="1"/>
</dbReference>
<dbReference type="Pfam" id="PF00628">
    <property type="entry name" value="PHD"/>
    <property type="match status" value="1"/>
</dbReference>
<dbReference type="InterPro" id="IPR019786">
    <property type="entry name" value="Zinc_finger_PHD-type_CS"/>
</dbReference>
<reference evidence="6 7" key="2">
    <citation type="journal article" date="2008" name="Nature">
        <title>The Phaeodactylum genome reveals the evolutionary history of diatom genomes.</title>
        <authorList>
            <person name="Bowler C."/>
            <person name="Allen A.E."/>
            <person name="Badger J.H."/>
            <person name="Grimwood J."/>
            <person name="Jabbari K."/>
            <person name="Kuo A."/>
            <person name="Maheswari U."/>
            <person name="Martens C."/>
            <person name="Maumus F."/>
            <person name="Otillar R.P."/>
            <person name="Rayko E."/>
            <person name="Salamov A."/>
            <person name="Vandepoele K."/>
            <person name="Beszteri B."/>
            <person name="Gruber A."/>
            <person name="Heijde M."/>
            <person name="Katinka M."/>
            <person name="Mock T."/>
            <person name="Valentin K."/>
            <person name="Verret F."/>
            <person name="Berges J.A."/>
            <person name="Brownlee C."/>
            <person name="Cadoret J.P."/>
            <person name="Chiovitti A."/>
            <person name="Choi C.J."/>
            <person name="Coesel S."/>
            <person name="De Martino A."/>
            <person name="Detter J.C."/>
            <person name="Durkin C."/>
            <person name="Falciatore A."/>
            <person name="Fournet J."/>
            <person name="Haruta M."/>
            <person name="Huysman M.J."/>
            <person name="Jenkins B.D."/>
            <person name="Jiroutova K."/>
            <person name="Jorgensen R.E."/>
            <person name="Joubert Y."/>
            <person name="Kaplan A."/>
            <person name="Kroger N."/>
            <person name="Kroth P.G."/>
            <person name="La Roche J."/>
            <person name="Lindquist E."/>
            <person name="Lommer M."/>
            <person name="Martin-Jezequel V."/>
            <person name="Lopez P.J."/>
            <person name="Lucas S."/>
            <person name="Mangogna M."/>
            <person name="McGinnis K."/>
            <person name="Medlin L.K."/>
            <person name="Montsant A."/>
            <person name="Oudot-Le Secq M.P."/>
            <person name="Napoli C."/>
            <person name="Obornik M."/>
            <person name="Parker M.S."/>
            <person name="Petit J.L."/>
            <person name="Porcel B.M."/>
            <person name="Poulsen N."/>
            <person name="Robison M."/>
            <person name="Rychlewski L."/>
            <person name="Rynearson T.A."/>
            <person name="Schmutz J."/>
            <person name="Shapiro H."/>
            <person name="Siaut M."/>
            <person name="Stanley M."/>
            <person name="Sussman M.R."/>
            <person name="Taylor A.R."/>
            <person name="Vardi A."/>
            <person name="von Dassow P."/>
            <person name="Vyverman W."/>
            <person name="Willis A."/>
            <person name="Wyrwicz L.S."/>
            <person name="Rokhsar D.S."/>
            <person name="Weissenbach J."/>
            <person name="Armbrust E.V."/>
            <person name="Green B.R."/>
            <person name="Van de Peer Y."/>
            <person name="Grigoriev I.V."/>
        </authorList>
    </citation>
    <scope>NUCLEOTIDE SEQUENCE [LARGE SCALE GENOMIC DNA]</scope>
    <source>
        <strain evidence="6 7">CCMP1335</strain>
    </source>
</reference>
<dbReference type="KEGG" id="tps:THAPSDRAFT_262129"/>
<dbReference type="AlphaFoldDB" id="B8BZ25"/>
<dbReference type="Gene3D" id="3.30.40.10">
    <property type="entry name" value="Zinc/RING finger domain, C3HC4 (zinc finger)"/>
    <property type="match status" value="1"/>
</dbReference>
<dbReference type="SMART" id="SM00249">
    <property type="entry name" value="PHD"/>
    <property type="match status" value="1"/>
</dbReference>
<evidence type="ECO:0000313" key="6">
    <source>
        <dbReference type="EMBL" id="EED93274.1"/>
    </source>
</evidence>
<dbReference type="PaxDb" id="35128-Thaps262129"/>
<gene>
    <name evidence="6" type="primary">ZFP18</name>
    <name evidence="6" type="ORF">THAPSDRAFT_262129</name>
</gene>
<dbReference type="RefSeq" id="XP_002289737.1">
    <property type="nucleotide sequence ID" value="XM_002289701.1"/>
</dbReference>
<dbReference type="Proteomes" id="UP000001449">
    <property type="component" value="Chromosome 4"/>
</dbReference>
<evidence type="ECO:0000256" key="1">
    <source>
        <dbReference type="ARBA" id="ARBA00022723"/>
    </source>
</evidence>
<dbReference type="GeneID" id="7453329"/>
<dbReference type="eggNOG" id="ENOG502S9KV">
    <property type="taxonomic scope" value="Eukaryota"/>
</dbReference>
<keyword evidence="1" id="KW-0479">Metal-binding</keyword>
<dbReference type="InterPro" id="IPR019787">
    <property type="entry name" value="Znf_PHD-finger"/>
</dbReference>
<dbReference type="InterPro" id="IPR013083">
    <property type="entry name" value="Znf_RING/FYVE/PHD"/>
</dbReference>
<keyword evidence="3" id="KW-0862">Zinc</keyword>
<organism evidence="6 7">
    <name type="scientific">Thalassiosira pseudonana</name>
    <name type="common">Marine diatom</name>
    <name type="synonym">Cyclotella nana</name>
    <dbReference type="NCBI Taxonomy" id="35128"/>
    <lineage>
        <taxon>Eukaryota</taxon>
        <taxon>Sar</taxon>
        <taxon>Stramenopiles</taxon>
        <taxon>Ochrophyta</taxon>
        <taxon>Bacillariophyta</taxon>
        <taxon>Coscinodiscophyceae</taxon>
        <taxon>Thalassiosirophycidae</taxon>
        <taxon>Thalassiosirales</taxon>
        <taxon>Thalassiosiraceae</taxon>
        <taxon>Thalassiosira</taxon>
    </lineage>
</organism>
<reference evidence="6 7" key="1">
    <citation type="journal article" date="2004" name="Science">
        <title>The genome of the diatom Thalassiosira pseudonana: ecology, evolution, and metabolism.</title>
        <authorList>
            <person name="Armbrust E.V."/>
            <person name="Berges J.A."/>
            <person name="Bowler C."/>
            <person name="Green B.R."/>
            <person name="Martinez D."/>
            <person name="Putnam N.H."/>
            <person name="Zhou S."/>
            <person name="Allen A.E."/>
            <person name="Apt K.E."/>
            <person name="Bechner M."/>
            <person name="Brzezinski M.A."/>
            <person name="Chaal B.K."/>
            <person name="Chiovitti A."/>
            <person name="Davis A.K."/>
            <person name="Demarest M.S."/>
            <person name="Detter J.C."/>
            <person name="Glavina T."/>
            <person name="Goodstein D."/>
            <person name="Hadi M.Z."/>
            <person name="Hellsten U."/>
            <person name="Hildebrand M."/>
            <person name="Jenkins B.D."/>
            <person name="Jurka J."/>
            <person name="Kapitonov V.V."/>
            <person name="Kroger N."/>
            <person name="Lau W.W."/>
            <person name="Lane T.W."/>
            <person name="Larimer F.W."/>
            <person name="Lippmeier J.C."/>
            <person name="Lucas S."/>
            <person name="Medina M."/>
            <person name="Montsant A."/>
            <person name="Obornik M."/>
            <person name="Parker M.S."/>
            <person name="Palenik B."/>
            <person name="Pazour G.J."/>
            <person name="Richardson P.M."/>
            <person name="Rynearson T.A."/>
            <person name="Saito M.A."/>
            <person name="Schwartz D.C."/>
            <person name="Thamatrakoln K."/>
            <person name="Valentin K."/>
            <person name="Vardi A."/>
            <person name="Wilkerson F.P."/>
            <person name="Rokhsar D.S."/>
        </authorList>
    </citation>
    <scope>NUCLEOTIDE SEQUENCE [LARGE SCALE GENOMIC DNA]</scope>
    <source>
        <strain evidence="6 7">CCMP1335</strain>
    </source>
</reference>
<dbReference type="GO" id="GO:0008270">
    <property type="term" value="F:zinc ion binding"/>
    <property type="evidence" value="ECO:0007669"/>
    <property type="project" value="UniProtKB-KW"/>
</dbReference>
<feature type="non-terminal residue" evidence="6">
    <location>
        <position position="52"/>
    </location>
</feature>
<name>B8BZ25_THAPS</name>
<evidence type="ECO:0000259" key="5">
    <source>
        <dbReference type="PROSITE" id="PS50016"/>
    </source>
</evidence>
<feature type="domain" description="PHD-type" evidence="5">
    <location>
        <begin position="4"/>
        <end position="49"/>
    </location>
</feature>
<dbReference type="SUPFAM" id="SSF57903">
    <property type="entry name" value="FYVE/PHD zinc finger"/>
    <property type="match status" value="1"/>
</dbReference>
<dbReference type="InterPro" id="IPR011011">
    <property type="entry name" value="Znf_FYVE_PHD"/>
</dbReference>
<protein>
    <recommendedName>
        <fullName evidence="5">PHD-type domain-containing protein</fullName>
    </recommendedName>
</protein>
<dbReference type="PANTHER" id="PTHR47025">
    <property type="entry name" value="AUTOIMMUNE REGULATOR"/>
    <property type="match status" value="1"/>
</dbReference>
<accession>B8BZ25</accession>